<dbReference type="PATRIC" id="fig|1703773.3.peg.2121"/>
<dbReference type="CDD" id="cd14750">
    <property type="entry name" value="PBP2_TMBP"/>
    <property type="match status" value="1"/>
</dbReference>
<sequence>MPRILLVSLSAFLFLSLLGGCGRDRGADVTFAVGGAPFEIEFWEELIAEFEEESGISVDILRQPTDTDLRRQGLVIPLNAGKSDPDVFFMDVAWLAQFAASDWLEPLDRFLSQKKIDLDVFFTDVVNLADRYEGNLVALPVYVDGGLLYYRSDLLTRYGYRGPPRTWEELVECSRTIQEGERAENPGFYGFVWQGAQYEGLVCNFLEFAGSNGGGIGQADGRIRLLSAENREAVRFMYDLIHRHRISPPNTYTEMKEEEVRASFQLGNALFERNWPYAWALHQQDDSRVKGRVGIAPLPHFPSGRSASTLGGWHVGVSRYSEAKQQSLELLAFIVSYRTQKRLALTLGWNPGRRDVYLDDEVLQELPHLADLREVFEGARPRPNLPYYTQISDVIQRYVNAALAGETTPEAALAEAERELAEVVERYGQD</sequence>
<dbReference type="SUPFAM" id="SSF53850">
    <property type="entry name" value="Periplasmic binding protein-like II"/>
    <property type="match status" value="1"/>
</dbReference>
<proteinExistence type="inferred from homology"/>
<evidence type="ECO:0000256" key="3">
    <source>
        <dbReference type="ARBA" id="ARBA00022729"/>
    </source>
</evidence>
<comment type="similarity">
    <text evidence="1">Belongs to the bacterial solute-binding protein 1 family.</text>
</comment>
<dbReference type="InterPro" id="IPR050490">
    <property type="entry name" value="Bact_solute-bd_prot1"/>
</dbReference>
<evidence type="ECO:0000256" key="2">
    <source>
        <dbReference type="ARBA" id="ARBA00022448"/>
    </source>
</evidence>
<evidence type="ECO:0000256" key="1">
    <source>
        <dbReference type="ARBA" id="ARBA00008520"/>
    </source>
</evidence>
<reference evidence="4 5" key="1">
    <citation type="journal article" date="2015" name="Microbiome">
        <title>Genomic resolution of linkages in carbon, nitrogen, and sulfur cycling among widespread estuary sediment bacteria.</title>
        <authorList>
            <person name="Baker B.J."/>
            <person name="Lazar C.S."/>
            <person name="Teske A.P."/>
            <person name="Dick G.J."/>
        </authorList>
    </citation>
    <scope>NUCLEOTIDE SEQUENCE [LARGE SCALE GENOMIC DNA]</scope>
    <source>
        <strain evidence="4">SM1_40</strain>
    </source>
</reference>
<gene>
    <name evidence="4" type="ORF">AMJ71_06385</name>
</gene>
<dbReference type="AlphaFoldDB" id="A0A0S8JLG3"/>
<accession>A0A0S8JLG3</accession>
<dbReference type="InterPro" id="IPR006059">
    <property type="entry name" value="SBP"/>
</dbReference>
<comment type="caution">
    <text evidence="4">The sequence shown here is derived from an EMBL/GenBank/DDBJ whole genome shotgun (WGS) entry which is preliminary data.</text>
</comment>
<dbReference type="Proteomes" id="UP000051035">
    <property type="component" value="Unassembled WGS sequence"/>
</dbReference>
<dbReference type="PANTHER" id="PTHR43649:SF34">
    <property type="entry name" value="ABC TRANSPORTER PERIPLASMIC-BINDING PROTEIN YCJN-RELATED"/>
    <property type="match status" value="1"/>
</dbReference>
<organism evidence="4 5">
    <name type="scientific">candidate division TA06 bacterium SM1_40</name>
    <dbReference type="NCBI Taxonomy" id="1703773"/>
    <lineage>
        <taxon>Bacteria</taxon>
        <taxon>Bacteria division TA06</taxon>
    </lineage>
</organism>
<dbReference type="PROSITE" id="PS51257">
    <property type="entry name" value="PROKAR_LIPOPROTEIN"/>
    <property type="match status" value="1"/>
</dbReference>
<dbReference type="EMBL" id="LJVA01000068">
    <property type="protein sequence ID" value="KPL09467.1"/>
    <property type="molecule type" value="Genomic_DNA"/>
</dbReference>
<keyword evidence="2" id="KW-0813">Transport</keyword>
<dbReference type="Gene3D" id="3.40.190.10">
    <property type="entry name" value="Periplasmic binding protein-like II"/>
    <property type="match status" value="2"/>
</dbReference>
<evidence type="ECO:0000313" key="4">
    <source>
        <dbReference type="EMBL" id="KPL09467.1"/>
    </source>
</evidence>
<protein>
    <submittedName>
        <fullName evidence="4">Transcriptional antiterminator</fullName>
    </submittedName>
</protein>
<name>A0A0S8JLG3_UNCT6</name>
<dbReference type="Pfam" id="PF01547">
    <property type="entry name" value="SBP_bac_1"/>
    <property type="match status" value="1"/>
</dbReference>
<keyword evidence="3" id="KW-0732">Signal</keyword>
<evidence type="ECO:0000313" key="5">
    <source>
        <dbReference type="Proteomes" id="UP000051035"/>
    </source>
</evidence>
<dbReference type="PANTHER" id="PTHR43649">
    <property type="entry name" value="ARABINOSE-BINDING PROTEIN-RELATED"/>
    <property type="match status" value="1"/>
</dbReference>